<evidence type="ECO:0000256" key="6">
    <source>
        <dbReference type="ARBA" id="ARBA00023136"/>
    </source>
</evidence>
<feature type="transmembrane region" description="Helical" evidence="7">
    <location>
        <begin position="102"/>
        <end position="120"/>
    </location>
</feature>
<dbReference type="PANTHER" id="PTHR43744">
    <property type="entry name" value="ABC TRANSPORTER PERMEASE PROTEIN MG189-RELATED-RELATED"/>
    <property type="match status" value="1"/>
</dbReference>
<reference evidence="9 10" key="1">
    <citation type="submission" date="2019-06" db="EMBL/GenBank/DDBJ databases">
        <title>Sorghum-associated microbial communities from plants grown in Nebraska, USA.</title>
        <authorList>
            <person name="Schachtman D."/>
        </authorList>
    </citation>
    <scope>NUCLEOTIDE SEQUENCE [LARGE SCALE GENOMIC DNA]</scope>
    <source>
        <strain evidence="9 10">2482</strain>
    </source>
</reference>
<evidence type="ECO:0000256" key="3">
    <source>
        <dbReference type="ARBA" id="ARBA00022475"/>
    </source>
</evidence>
<sequence length="313" mass="34422">MKTKTAASQMAMTWGRELKKTSRSKPLGSRIADLCIWATLILLTSLCVLPMLNMVSISFSDRVAAQANEVGLLPINFNVSAYQVLLGDAQFWRSFMISVERVILGTALNMLLTILMAYPLSKNKQQFGARNVYMNLLIIAMLFSGGMIPTFLVVKSLGLIDTIWSLVLPGAVPIFNVILLMNFFKSIPSSLEEAAIMDGASKLKVLFKVYLPISLPALATISLFSIVGHWNDYFSGLLYINKAANYPLQTYIQQLNIDVTKITDVSQLKAVAAISNQTLNAAKIVVSTIPVLLIYPFLQKYITSGLVIGSVKE</sequence>
<dbReference type="InterPro" id="IPR035906">
    <property type="entry name" value="MetI-like_sf"/>
</dbReference>
<dbReference type="CDD" id="cd06261">
    <property type="entry name" value="TM_PBP2"/>
    <property type="match status" value="1"/>
</dbReference>
<dbReference type="Pfam" id="PF00528">
    <property type="entry name" value="BPD_transp_1"/>
    <property type="match status" value="1"/>
</dbReference>
<keyword evidence="6 7" id="KW-0472">Membrane</keyword>
<keyword evidence="5 7" id="KW-1133">Transmembrane helix</keyword>
<dbReference type="PANTHER" id="PTHR43744:SF9">
    <property type="entry name" value="POLYGALACTURONAN_RHAMNOGALACTURONAN TRANSPORT SYSTEM PERMEASE PROTEIN YTCP"/>
    <property type="match status" value="1"/>
</dbReference>
<dbReference type="EMBL" id="VIVN01000015">
    <property type="protein sequence ID" value="TWD93404.1"/>
    <property type="molecule type" value="Genomic_DNA"/>
</dbReference>
<dbReference type="Gene3D" id="1.10.3720.10">
    <property type="entry name" value="MetI-like"/>
    <property type="match status" value="1"/>
</dbReference>
<dbReference type="SUPFAM" id="SSF161098">
    <property type="entry name" value="MetI-like"/>
    <property type="match status" value="1"/>
</dbReference>
<accession>A0A561CQR7</accession>
<keyword evidence="2 7" id="KW-0813">Transport</keyword>
<dbReference type="GO" id="GO:0055085">
    <property type="term" value="P:transmembrane transport"/>
    <property type="evidence" value="ECO:0007669"/>
    <property type="project" value="InterPro"/>
</dbReference>
<evidence type="ECO:0000256" key="4">
    <source>
        <dbReference type="ARBA" id="ARBA00022692"/>
    </source>
</evidence>
<feature type="transmembrane region" description="Helical" evidence="7">
    <location>
        <begin position="205"/>
        <end position="227"/>
    </location>
</feature>
<feature type="transmembrane region" description="Helical" evidence="7">
    <location>
        <begin position="132"/>
        <end position="151"/>
    </location>
</feature>
<protein>
    <submittedName>
        <fullName evidence="9">Putative aldouronate transport system permease protein</fullName>
    </submittedName>
</protein>
<evidence type="ECO:0000256" key="5">
    <source>
        <dbReference type="ARBA" id="ARBA00022989"/>
    </source>
</evidence>
<feature type="domain" description="ABC transmembrane type-1" evidence="8">
    <location>
        <begin position="91"/>
        <end position="298"/>
    </location>
</feature>
<comment type="similarity">
    <text evidence="7">Belongs to the binding-protein-dependent transport system permease family.</text>
</comment>
<evidence type="ECO:0000256" key="7">
    <source>
        <dbReference type="RuleBase" id="RU363032"/>
    </source>
</evidence>
<keyword evidence="3" id="KW-1003">Cell membrane</keyword>
<keyword evidence="10" id="KW-1185">Reference proteome</keyword>
<name>A0A561CQR7_9BACI</name>
<gene>
    <name evidence="9" type="ORF">FB550_11541</name>
</gene>
<keyword evidence="4 7" id="KW-0812">Transmembrane</keyword>
<comment type="caution">
    <text evidence="9">The sequence shown here is derived from an EMBL/GenBank/DDBJ whole genome shotgun (WGS) entry which is preliminary data.</text>
</comment>
<comment type="subcellular location">
    <subcellularLocation>
        <location evidence="1 7">Cell membrane</location>
        <topology evidence="1 7">Multi-pass membrane protein</topology>
    </subcellularLocation>
</comment>
<evidence type="ECO:0000259" key="8">
    <source>
        <dbReference type="PROSITE" id="PS50928"/>
    </source>
</evidence>
<dbReference type="InterPro" id="IPR000515">
    <property type="entry name" value="MetI-like"/>
</dbReference>
<evidence type="ECO:0000313" key="10">
    <source>
        <dbReference type="Proteomes" id="UP000319671"/>
    </source>
</evidence>
<dbReference type="AlphaFoldDB" id="A0A561CQR7"/>
<evidence type="ECO:0000313" key="9">
    <source>
        <dbReference type="EMBL" id="TWD93404.1"/>
    </source>
</evidence>
<dbReference type="PROSITE" id="PS50928">
    <property type="entry name" value="ABC_TM1"/>
    <property type="match status" value="1"/>
</dbReference>
<evidence type="ECO:0000256" key="2">
    <source>
        <dbReference type="ARBA" id="ARBA00022448"/>
    </source>
</evidence>
<feature type="transmembrane region" description="Helical" evidence="7">
    <location>
        <begin position="163"/>
        <end position="184"/>
    </location>
</feature>
<dbReference type="GO" id="GO:0005886">
    <property type="term" value="C:plasma membrane"/>
    <property type="evidence" value="ECO:0007669"/>
    <property type="project" value="UniProtKB-SubCell"/>
</dbReference>
<evidence type="ECO:0000256" key="1">
    <source>
        <dbReference type="ARBA" id="ARBA00004651"/>
    </source>
</evidence>
<dbReference type="Proteomes" id="UP000319671">
    <property type="component" value="Unassembled WGS sequence"/>
</dbReference>
<organism evidence="9 10">
    <name type="scientific">Neobacillus bataviensis</name>
    <dbReference type="NCBI Taxonomy" id="220685"/>
    <lineage>
        <taxon>Bacteria</taxon>
        <taxon>Bacillati</taxon>
        <taxon>Bacillota</taxon>
        <taxon>Bacilli</taxon>
        <taxon>Bacillales</taxon>
        <taxon>Bacillaceae</taxon>
        <taxon>Neobacillus</taxon>
    </lineage>
</organism>
<proteinExistence type="inferred from homology"/>